<protein>
    <submittedName>
        <fullName evidence="1">Class I SAM-dependent methyltransferase</fullName>
        <ecNumber evidence="1">2.1.1.-</ecNumber>
    </submittedName>
</protein>
<dbReference type="GO" id="GO:0032259">
    <property type="term" value="P:methylation"/>
    <property type="evidence" value="ECO:0007669"/>
    <property type="project" value="UniProtKB-KW"/>
</dbReference>
<dbReference type="Gene3D" id="3.40.50.150">
    <property type="entry name" value="Vaccinia Virus protein VP39"/>
    <property type="match status" value="1"/>
</dbReference>
<proteinExistence type="predicted"/>
<dbReference type="GO" id="GO:0008168">
    <property type="term" value="F:methyltransferase activity"/>
    <property type="evidence" value="ECO:0007669"/>
    <property type="project" value="UniProtKB-KW"/>
</dbReference>
<gene>
    <name evidence="1" type="ORF">PZ740_04395</name>
</gene>
<comment type="caution">
    <text evidence="1">The sequence shown here is derived from an EMBL/GenBank/DDBJ whole genome shotgun (WGS) entry which is preliminary data.</text>
</comment>
<evidence type="ECO:0000313" key="1">
    <source>
        <dbReference type="EMBL" id="MDF1585627.1"/>
    </source>
</evidence>
<dbReference type="RefSeq" id="WP_327788055.1">
    <property type="nucleotide sequence ID" value="NZ_JARGEQ010000027.1"/>
</dbReference>
<dbReference type="InterPro" id="IPR029063">
    <property type="entry name" value="SAM-dependent_MTases_sf"/>
</dbReference>
<dbReference type="EMBL" id="JARGEQ010000027">
    <property type="protein sequence ID" value="MDF1585627.1"/>
    <property type="molecule type" value="Genomic_DNA"/>
</dbReference>
<dbReference type="Proteomes" id="UP001301140">
    <property type="component" value="Unassembled WGS sequence"/>
</dbReference>
<keyword evidence="2" id="KW-1185">Reference proteome</keyword>
<dbReference type="AlphaFoldDB" id="A0AAP3XQU8"/>
<dbReference type="SUPFAM" id="SSF53335">
    <property type="entry name" value="S-adenosyl-L-methionine-dependent methyltransferases"/>
    <property type="match status" value="1"/>
</dbReference>
<dbReference type="Pfam" id="PF02353">
    <property type="entry name" value="CMAS"/>
    <property type="match status" value="1"/>
</dbReference>
<keyword evidence="1" id="KW-0489">Methyltransferase</keyword>
<accession>A0AAP3XQU8</accession>
<keyword evidence="1" id="KW-0808">Transferase</keyword>
<sequence>MWVADLETLRLHYAWTLRCWCERLYASREKARALHDERFCRMWEICLIATELFFSRQDGSVFQGQLTRDRHAVPVTRDHMYGQQARPAAAGAAARAAE</sequence>
<dbReference type="EC" id="2.1.1.-" evidence="1"/>
<organism evidence="1 2">
    <name type="scientific">Marinimicrococcus flavescens</name>
    <dbReference type="NCBI Taxonomy" id="3031815"/>
    <lineage>
        <taxon>Bacteria</taxon>
        <taxon>Pseudomonadati</taxon>
        <taxon>Pseudomonadota</taxon>
        <taxon>Alphaproteobacteria</taxon>
        <taxon>Geminicoccales</taxon>
        <taxon>Geminicoccaceae</taxon>
        <taxon>Marinimicrococcus</taxon>
    </lineage>
</organism>
<reference evidence="1 2" key="1">
    <citation type="submission" date="2023-03" db="EMBL/GenBank/DDBJ databases">
        <title>YIM 152171 draft genome.</title>
        <authorList>
            <person name="Yang Z."/>
        </authorList>
    </citation>
    <scope>NUCLEOTIDE SEQUENCE [LARGE SCALE GENOMIC DNA]</scope>
    <source>
        <strain evidence="1 2">YIM 152171</strain>
    </source>
</reference>
<evidence type="ECO:0000313" key="2">
    <source>
        <dbReference type="Proteomes" id="UP001301140"/>
    </source>
</evidence>
<name>A0AAP3XQU8_9PROT</name>